<feature type="signal peptide" evidence="6">
    <location>
        <begin position="1"/>
        <end position="23"/>
    </location>
</feature>
<dbReference type="Proteomes" id="UP001501705">
    <property type="component" value="Unassembled WGS sequence"/>
</dbReference>
<evidence type="ECO:0000256" key="1">
    <source>
        <dbReference type="ARBA" id="ARBA00009865"/>
    </source>
</evidence>
<proteinExistence type="inferred from homology"/>
<dbReference type="SUPFAM" id="SSF50370">
    <property type="entry name" value="Ricin B-like lectins"/>
    <property type="match status" value="1"/>
</dbReference>
<dbReference type="EMBL" id="BAAAPH010000047">
    <property type="protein sequence ID" value="GAA1608372.1"/>
    <property type="molecule type" value="Genomic_DNA"/>
</dbReference>
<dbReference type="Gene3D" id="2.115.10.20">
    <property type="entry name" value="Glycosyl hydrolase domain, family 43"/>
    <property type="match status" value="1"/>
</dbReference>
<comment type="caution">
    <text evidence="8">The sequence shown here is derived from an EMBL/GenBank/DDBJ whole genome shotgun (WGS) entry which is preliminary data.</text>
</comment>
<dbReference type="InterPro" id="IPR000772">
    <property type="entry name" value="Ricin_B_lectin"/>
</dbReference>
<keyword evidence="4 5" id="KW-0326">Glycosidase</keyword>
<evidence type="ECO:0000256" key="4">
    <source>
        <dbReference type="ARBA" id="ARBA00023295"/>
    </source>
</evidence>
<organism evidence="8 9">
    <name type="scientific">Kribbella hippodromi</name>
    <dbReference type="NCBI Taxonomy" id="434347"/>
    <lineage>
        <taxon>Bacteria</taxon>
        <taxon>Bacillati</taxon>
        <taxon>Actinomycetota</taxon>
        <taxon>Actinomycetes</taxon>
        <taxon>Propionibacteriales</taxon>
        <taxon>Kribbellaceae</taxon>
        <taxon>Kribbella</taxon>
    </lineage>
</organism>
<dbReference type="CDD" id="cd00161">
    <property type="entry name" value="beta-trefoil_Ricin-like"/>
    <property type="match status" value="1"/>
</dbReference>
<feature type="domain" description="Ricin B lectin" evidence="7">
    <location>
        <begin position="387"/>
        <end position="526"/>
    </location>
</feature>
<evidence type="ECO:0000256" key="6">
    <source>
        <dbReference type="SAM" id="SignalP"/>
    </source>
</evidence>
<dbReference type="CDD" id="cd18820">
    <property type="entry name" value="GH43_LbAraf43-like"/>
    <property type="match status" value="1"/>
</dbReference>
<dbReference type="SMART" id="SM00458">
    <property type="entry name" value="RICIN"/>
    <property type="match status" value="1"/>
</dbReference>
<dbReference type="PROSITE" id="PS50231">
    <property type="entry name" value="RICIN_B_LECTIN"/>
    <property type="match status" value="1"/>
</dbReference>
<name>A0ABN2EN62_9ACTN</name>
<dbReference type="Gene3D" id="2.80.10.50">
    <property type="match status" value="2"/>
</dbReference>
<evidence type="ECO:0000259" key="7">
    <source>
        <dbReference type="SMART" id="SM00458"/>
    </source>
</evidence>
<keyword evidence="3 5" id="KW-0378">Hydrolase</keyword>
<accession>A0ABN2EN62</accession>
<dbReference type="InterPro" id="IPR035992">
    <property type="entry name" value="Ricin_B-like_lectins"/>
</dbReference>
<dbReference type="PANTHER" id="PTHR43817:SF1">
    <property type="entry name" value="HYDROLASE, FAMILY 43, PUTATIVE (AFU_ORTHOLOGUE AFUA_3G01660)-RELATED"/>
    <property type="match status" value="1"/>
</dbReference>
<evidence type="ECO:0000313" key="8">
    <source>
        <dbReference type="EMBL" id="GAA1608372.1"/>
    </source>
</evidence>
<feature type="chain" id="PRO_5045587655" description="Ricin B lectin domain-containing protein" evidence="6">
    <location>
        <begin position="24"/>
        <end position="529"/>
    </location>
</feature>
<gene>
    <name evidence="8" type="ORF">GCM10009804_75210</name>
</gene>
<dbReference type="InterPro" id="IPR023296">
    <property type="entry name" value="Glyco_hydro_beta-prop_sf"/>
</dbReference>
<evidence type="ECO:0000256" key="2">
    <source>
        <dbReference type="ARBA" id="ARBA00022729"/>
    </source>
</evidence>
<dbReference type="PANTHER" id="PTHR43817">
    <property type="entry name" value="GLYCOSYL HYDROLASE"/>
    <property type="match status" value="1"/>
</dbReference>
<keyword evidence="2 6" id="KW-0732">Signal</keyword>
<dbReference type="InterPro" id="IPR006710">
    <property type="entry name" value="Glyco_hydro_43"/>
</dbReference>
<comment type="similarity">
    <text evidence="1 5">Belongs to the glycosyl hydrolase 43 family.</text>
</comment>
<evidence type="ECO:0000256" key="3">
    <source>
        <dbReference type="ARBA" id="ARBA00022801"/>
    </source>
</evidence>
<sequence length="529" mass="56559">MAKLVTGAVAVLSLAMSGLLPLAGDHVADGAARQATAAYETAAYETAAYKTVPTGSAKAGFAAVEPLPAHPNTLRNPVRENAADPWMVFAEGNYNLLYTHGDKLVGVSAPSIDGLAAAPQQTLWQPPAGEACCNLWAPEIHQLDGKWYLYYTADNGTDSQHRMFVLEADHPMGPYTFKAKLDTGDAHSIDGSVLKLPDGRLFHIWSSGRADGQNLYIAPMSNPWTISGPPALLARPDQPWEQNGRKVTEAPVALVHNGKVFIYYSGSACESPDYSLGVLELTGTDPLIQTNWTKSGPVFKRNDAAWVFGTGHNGFFDSPDGKETWLVYHAVTSTNGTPAGSCSAGRTVRVGKVTYDATGKPQLGTPTAAWQTVTLPSGDPGADIVANGIYEISPKNAPNNRLEVDACSAADAATVQVYTRIADSRCQKWRLSYLGDGSYKFLNNDSGKALDVSGCSGANAAKVIQWPYWGGDCQEWYLDAIGGGYYKLTSKVGGRVLDVGGCLTTPGADVDVWPYWQGDCQQWKLEKVG</sequence>
<evidence type="ECO:0000256" key="5">
    <source>
        <dbReference type="RuleBase" id="RU361187"/>
    </source>
</evidence>
<reference evidence="8 9" key="1">
    <citation type="journal article" date="2019" name="Int. J. Syst. Evol. Microbiol.">
        <title>The Global Catalogue of Microorganisms (GCM) 10K type strain sequencing project: providing services to taxonomists for standard genome sequencing and annotation.</title>
        <authorList>
            <consortium name="The Broad Institute Genomics Platform"/>
            <consortium name="The Broad Institute Genome Sequencing Center for Infectious Disease"/>
            <person name="Wu L."/>
            <person name="Ma J."/>
        </authorList>
    </citation>
    <scope>NUCLEOTIDE SEQUENCE [LARGE SCALE GENOMIC DNA]</scope>
    <source>
        <strain evidence="8 9">JCM 15572</strain>
    </source>
</reference>
<dbReference type="SUPFAM" id="SSF75005">
    <property type="entry name" value="Arabinanase/levansucrase/invertase"/>
    <property type="match status" value="1"/>
</dbReference>
<dbReference type="Pfam" id="PF14200">
    <property type="entry name" value="RicinB_lectin_2"/>
    <property type="match status" value="2"/>
</dbReference>
<keyword evidence="9" id="KW-1185">Reference proteome</keyword>
<protein>
    <recommendedName>
        <fullName evidence="7">Ricin B lectin domain-containing protein</fullName>
    </recommendedName>
</protein>
<evidence type="ECO:0000313" key="9">
    <source>
        <dbReference type="Proteomes" id="UP001501705"/>
    </source>
</evidence>
<dbReference type="RefSeq" id="WP_344241679.1">
    <property type="nucleotide sequence ID" value="NZ_BAAAPH010000047.1"/>
</dbReference>
<dbReference type="Pfam" id="PF04616">
    <property type="entry name" value="Glyco_hydro_43"/>
    <property type="match status" value="1"/>
</dbReference>